<dbReference type="Proteomes" id="UP001161247">
    <property type="component" value="Chromosome 7"/>
</dbReference>
<organism evidence="1 2">
    <name type="scientific">Oldenlandia corymbosa var. corymbosa</name>
    <dbReference type="NCBI Taxonomy" id="529605"/>
    <lineage>
        <taxon>Eukaryota</taxon>
        <taxon>Viridiplantae</taxon>
        <taxon>Streptophyta</taxon>
        <taxon>Embryophyta</taxon>
        <taxon>Tracheophyta</taxon>
        <taxon>Spermatophyta</taxon>
        <taxon>Magnoliopsida</taxon>
        <taxon>eudicotyledons</taxon>
        <taxon>Gunneridae</taxon>
        <taxon>Pentapetalae</taxon>
        <taxon>asterids</taxon>
        <taxon>lamiids</taxon>
        <taxon>Gentianales</taxon>
        <taxon>Rubiaceae</taxon>
        <taxon>Rubioideae</taxon>
        <taxon>Spermacoceae</taxon>
        <taxon>Hedyotis-Oldenlandia complex</taxon>
        <taxon>Oldenlandia</taxon>
    </lineage>
</organism>
<name>A0AAV1E0R1_OLDCO</name>
<dbReference type="EMBL" id="OX459124">
    <property type="protein sequence ID" value="CAI9113798.1"/>
    <property type="molecule type" value="Genomic_DNA"/>
</dbReference>
<proteinExistence type="predicted"/>
<sequence length="105" mass="11790">MATSAGRGGAQTLNSMYFKPMLRKAFHRKSGSPDMITDTAKLNGEEVKNSRCGFPANYQEGSWWVPDDRTGIFYPKGQEKVMENVPTGAAKDIEPINWFSYNHDL</sequence>
<gene>
    <name evidence="1" type="ORF">OLC1_LOCUS20731</name>
</gene>
<protein>
    <submittedName>
        <fullName evidence="1">OLC1v1014478C1</fullName>
    </submittedName>
</protein>
<accession>A0AAV1E0R1</accession>
<evidence type="ECO:0000313" key="2">
    <source>
        <dbReference type="Proteomes" id="UP001161247"/>
    </source>
</evidence>
<keyword evidence="2" id="KW-1185">Reference proteome</keyword>
<dbReference type="PANTHER" id="PTHR35109:SF2">
    <property type="entry name" value="LATE EMBRYOGENESIS ABUNDANT PROTEIN"/>
    <property type="match status" value="1"/>
</dbReference>
<reference evidence="1" key="1">
    <citation type="submission" date="2023-03" db="EMBL/GenBank/DDBJ databases">
        <authorList>
            <person name="Julca I."/>
        </authorList>
    </citation>
    <scope>NUCLEOTIDE SEQUENCE</scope>
</reference>
<dbReference type="PANTHER" id="PTHR35109">
    <property type="entry name" value="GLUTAMATE RACEMASE"/>
    <property type="match status" value="1"/>
</dbReference>
<dbReference type="AlphaFoldDB" id="A0AAV1E0R1"/>
<evidence type="ECO:0000313" key="1">
    <source>
        <dbReference type="EMBL" id="CAI9113798.1"/>
    </source>
</evidence>